<dbReference type="STRING" id="112413.SAMN05421854_110154"/>
<dbReference type="Pfam" id="PF00067">
    <property type="entry name" value="p450"/>
    <property type="match status" value="1"/>
</dbReference>
<dbReference type="AlphaFoldDB" id="A0A1I5XCQ5"/>
<keyword evidence="2" id="KW-0408">Iron</keyword>
<dbReference type="PANTHER" id="PTHR46696">
    <property type="entry name" value="P450, PUTATIVE (EUROFUNG)-RELATED"/>
    <property type="match status" value="1"/>
</dbReference>
<dbReference type="OrthoDB" id="3209493at2"/>
<evidence type="ECO:0000313" key="3">
    <source>
        <dbReference type="EMBL" id="SFQ29636.1"/>
    </source>
</evidence>
<accession>A0A1I5XCQ5</accession>
<dbReference type="GO" id="GO:0005506">
    <property type="term" value="F:iron ion binding"/>
    <property type="evidence" value="ECO:0007669"/>
    <property type="project" value="InterPro"/>
</dbReference>
<proteinExistence type="inferred from homology"/>
<dbReference type="PRINTS" id="PR00385">
    <property type="entry name" value="P450"/>
</dbReference>
<dbReference type="InterPro" id="IPR002397">
    <property type="entry name" value="Cyt_P450_B"/>
</dbReference>
<keyword evidence="2" id="KW-0503">Monooxygenase</keyword>
<dbReference type="InterPro" id="IPR017972">
    <property type="entry name" value="Cyt_P450_CS"/>
</dbReference>
<dbReference type="PROSITE" id="PS00086">
    <property type="entry name" value="CYTOCHROME_P450"/>
    <property type="match status" value="1"/>
</dbReference>
<dbReference type="InterPro" id="IPR001128">
    <property type="entry name" value="Cyt_P450"/>
</dbReference>
<dbReference type="PANTHER" id="PTHR46696:SF6">
    <property type="entry name" value="P450, PUTATIVE (EUROFUNG)-RELATED"/>
    <property type="match status" value="1"/>
</dbReference>
<gene>
    <name evidence="3" type="ORF">SAMN05421854_110154</name>
</gene>
<comment type="similarity">
    <text evidence="1 2">Belongs to the cytochrome P450 family.</text>
</comment>
<dbReference type="EMBL" id="FOWC01000010">
    <property type="protein sequence ID" value="SFQ29636.1"/>
    <property type="molecule type" value="Genomic_DNA"/>
</dbReference>
<reference evidence="3 4" key="1">
    <citation type="submission" date="2016-10" db="EMBL/GenBank/DDBJ databases">
        <authorList>
            <person name="de Groot N.N."/>
        </authorList>
    </citation>
    <scope>NUCLEOTIDE SEQUENCE [LARGE SCALE GENOMIC DNA]</scope>
    <source>
        <strain evidence="3 4">DSM 44637</strain>
    </source>
</reference>
<dbReference type="Gene3D" id="1.10.630.10">
    <property type="entry name" value="Cytochrome P450"/>
    <property type="match status" value="1"/>
</dbReference>
<sequence>MSEERAGSQRTGPVETDFDHLDPAFAIVDDVHERLKVLRGRCPVAHTQADGGYFLAFRYPAIAEAARNASGAFSANVNIGAAPRVAPPLACIAPMFEVDGAEHRQWRKLLAHHFSQEAAATHEDHVRRLCRDAIARFVGDGQTDLVASYVRVIPPLVAAMVLGIPEQHRPALAEYLREFMTAATPDETARCSEAYTAFLSALLDDVEEESMIGTVARTSIGGVVPNPLQLTKFSALMLAAGHLTASDACAGVLLNLFERDRLRARVVAAEPGLLTAVINESVRQEPAVTVTGRAVVKETELGGVRLVPGDRVVLLWPSANRDESVFPDGSEFRVDREEPSAQQLAWGTGPHQCVGKHIARMEIRVMIEELLAAIPDVRLLPGARTRRTFGVIRGVPELPTIWSLP</sequence>
<evidence type="ECO:0000256" key="1">
    <source>
        <dbReference type="ARBA" id="ARBA00010617"/>
    </source>
</evidence>
<dbReference type="Proteomes" id="UP000199137">
    <property type="component" value="Unassembled WGS sequence"/>
</dbReference>
<dbReference type="GO" id="GO:0020037">
    <property type="term" value="F:heme binding"/>
    <property type="evidence" value="ECO:0007669"/>
    <property type="project" value="InterPro"/>
</dbReference>
<evidence type="ECO:0000313" key="4">
    <source>
        <dbReference type="Proteomes" id="UP000199137"/>
    </source>
</evidence>
<dbReference type="SUPFAM" id="SSF48264">
    <property type="entry name" value="Cytochrome P450"/>
    <property type="match status" value="1"/>
</dbReference>
<name>A0A1I5XCQ5_9PSEU</name>
<keyword evidence="2" id="KW-0560">Oxidoreductase</keyword>
<evidence type="ECO:0000256" key="2">
    <source>
        <dbReference type="RuleBase" id="RU000461"/>
    </source>
</evidence>
<dbReference type="GO" id="GO:0004497">
    <property type="term" value="F:monooxygenase activity"/>
    <property type="evidence" value="ECO:0007669"/>
    <property type="project" value="UniProtKB-KW"/>
</dbReference>
<organism evidence="3 4">
    <name type="scientific">Amycolatopsis rubida</name>
    <dbReference type="NCBI Taxonomy" id="112413"/>
    <lineage>
        <taxon>Bacteria</taxon>
        <taxon>Bacillati</taxon>
        <taxon>Actinomycetota</taxon>
        <taxon>Actinomycetes</taxon>
        <taxon>Pseudonocardiales</taxon>
        <taxon>Pseudonocardiaceae</taxon>
        <taxon>Amycolatopsis</taxon>
    </lineage>
</organism>
<dbReference type="GO" id="GO:0016705">
    <property type="term" value="F:oxidoreductase activity, acting on paired donors, with incorporation or reduction of molecular oxygen"/>
    <property type="evidence" value="ECO:0007669"/>
    <property type="project" value="InterPro"/>
</dbReference>
<keyword evidence="2" id="KW-0349">Heme</keyword>
<dbReference type="PRINTS" id="PR00359">
    <property type="entry name" value="BP450"/>
</dbReference>
<keyword evidence="2" id="KW-0479">Metal-binding</keyword>
<dbReference type="RefSeq" id="WP_093575698.1">
    <property type="nucleotide sequence ID" value="NZ_FOWC01000010.1"/>
</dbReference>
<protein>
    <submittedName>
        <fullName evidence="3">Cytochrome P450</fullName>
    </submittedName>
</protein>
<dbReference type="InterPro" id="IPR036396">
    <property type="entry name" value="Cyt_P450_sf"/>
</dbReference>